<dbReference type="EMBL" id="CP081869">
    <property type="protein sequence ID" value="QZO00404.1"/>
    <property type="molecule type" value="Genomic_DNA"/>
</dbReference>
<gene>
    <name evidence="6" type="ORF">K6K41_01145</name>
</gene>
<dbReference type="Gene3D" id="3.40.190.10">
    <property type="entry name" value="Periplasmic binding protein-like II"/>
    <property type="match status" value="2"/>
</dbReference>
<dbReference type="CDD" id="cd13688">
    <property type="entry name" value="PBP2_GltI_DEBP"/>
    <property type="match status" value="1"/>
</dbReference>
<evidence type="ECO:0000313" key="7">
    <source>
        <dbReference type="Proteomes" id="UP000825701"/>
    </source>
</evidence>
<evidence type="ECO:0000256" key="3">
    <source>
        <dbReference type="ARBA" id="ARBA00022729"/>
    </source>
</evidence>
<protein>
    <submittedName>
        <fullName evidence="6">Amino acid ABC transporter substrate-binding protein</fullName>
    </submittedName>
</protein>
<proteinExistence type="inferred from homology"/>
<dbReference type="GO" id="GO:0030288">
    <property type="term" value="C:outer membrane-bounded periplasmic space"/>
    <property type="evidence" value="ECO:0007669"/>
    <property type="project" value="TreeGrafter"/>
</dbReference>
<sequence>MAALPRATISAALLALFALAPAAWAEEAVTTGGEPTALGGTLKKAHDSGTVTIGYREASFPFSYVANNGPKPIGYAIDLCLGVVEEMKRELDGQALDVAYEKVTSETRIPETVAGRIDLECGSTTANKDREKEVAFSPITYVAGTKLMVKSASGLRSYRDLAGKTVVATAGTTNEKALRAIAERQKIDLRIVTAPDHEQSYAMVASGQADAFATDDVLLYGLIARHKADADLIVVGDFLTYEPYGLMFRKDDPQMARAVARAFAKMAEDRDLIEAYHRWFERPTPTGEQIALPISPQLQEVFRNIGLAD</sequence>
<evidence type="ECO:0000256" key="1">
    <source>
        <dbReference type="ARBA" id="ARBA00010333"/>
    </source>
</evidence>
<dbReference type="GO" id="GO:0005576">
    <property type="term" value="C:extracellular region"/>
    <property type="evidence" value="ECO:0007669"/>
    <property type="project" value="TreeGrafter"/>
</dbReference>
<feature type="chain" id="PRO_5038495723" evidence="4">
    <location>
        <begin position="26"/>
        <end position="309"/>
    </location>
</feature>
<feature type="domain" description="Solute-binding protein family 3/N-terminal" evidence="5">
    <location>
        <begin position="50"/>
        <end position="283"/>
    </location>
</feature>
<dbReference type="InterPro" id="IPR001638">
    <property type="entry name" value="Solute-binding_3/MltF_N"/>
</dbReference>
<evidence type="ECO:0000256" key="4">
    <source>
        <dbReference type="SAM" id="SignalP"/>
    </source>
</evidence>
<evidence type="ECO:0000313" key="6">
    <source>
        <dbReference type="EMBL" id="QZO00404.1"/>
    </source>
</evidence>
<name>A0A9E6R967_9HYPH</name>
<dbReference type="RefSeq" id="WP_261403601.1">
    <property type="nucleotide sequence ID" value="NZ_CP081869.1"/>
</dbReference>
<dbReference type="PANTHER" id="PTHR30085:SF2">
    <property type="entry name" value="GLUTAMATE_ASPARTATE IMPORT SOLUTE-BINDING PROTEIN"/>
    <property type="match status" value="1"/>
</dbReference>
<evidence type="ECO:0000256" key="2">
    <source>
        <dbReference type="ARBA" id="ARBA00022448"/>
    </source>
</evidence>
<keyword evidence="2" id="KW-0813">Transport</keyword>
<reference evidence="6" key="1">
    <citation type="submission" date="2021-08" db="EMBL/GenBank/DDBJ databases">
        <authorList>
            <person name="Zhang H."/>
            <person name="Xu M."/>
            <person name="Yu Z."/>
            <person name="Yang L."/>
            <person name="Cai Y."/>
        </authorList>
    </citation>
    <scope>NUCLEOTIDE SEQUENCE</scope>
    <source>
        <strain evidence="6">CHL1</strain>
    </source>
</reference>
<evidence type="ECO:0000259" key="5">
    <source>
        <dbReference type="SMART" id="SM00062"/>
    </source>
</evidence>
<dbReference type="KEGG" id="cmet:K6K41_01145"/>
<dbReference type="SUPFAM" id="SSF53850">
    <property type="entry name" value="Periplasmic binding protein-like II"/>
    <property type="match status" value="1"/>
</dbReference>
<dbReference type="Pfam" id="PF00497">
    <property type="entry name" value="SBP_bac_3"/>
    <property type="match status" value="1"/>
</dbReference>
<dbReference type="Proteomes" id="UP000825701">
    <property type="component" value="Chromosome"/>
</dbReference>
<dbReference type="PANTHER" id="PTHR30085">
    <property type="entry name" value="AMINO ACID ABC TRANSPORTER PERMEASE"/>
    <property type="match status" value="1"/>
</dbReference>
<feature type="signal peptide" evidence="4">
    <location>
        <begin position="1"/>
        <end position="25"/>
    </location>
</feature>
<comment type="similarity">
    <text evidence="1">Belongs to the bacterial solute-binding protein 3 family.</text>
</comment>
<dbReference type="SMART" id="SM00062">
    <property type="entry name" value="PBPb"/>
    <property type="match status" value="1"/>
</dbReference>
<dbReference type="AlphaFoldDB" id="A0A9E6R967"/>
<keyword evidence="3 4" id="KW-0732">Signal</keyword>
<accession>A0A9E6R967</accession>
<dbReference type="InterPro" id="IPR051455">
    <property type="entry name" value="Bact_solute-bind_prot3"/>
</dbReference>
<organism evidence="6 7">
    <name type="scientific">Chenggangzhangella methanolivorans</name>
    <dbReference type="NCBI Taxonomy" id="1437009"/>
    <lineage>
        <taxon>Bacteria</taxon>
        <taxon>Pseudomonadati</taxon>
        <taxon>Pseudomonadota</taxon>
        <taxon>Alphaproteobacteria</taxon>
        <taxon>Hyphomicrobiales</taxon>
        <taxon>Methylopilaceae</taxon>
        <taxon>Chenggangzhangella</taxon>
    </lineage>
</organism>
<dbReference type="GO" id="GO:0006865">
    <property type="term" value="P:amino acid transport"/>
    <property type="evidence" value="ECO:0007669"/>
    <property type="project" value="TreeGrafter"/>
</dbReference>
<keyword evidence="7" id="KW-1185">Reference proteome</keyword>